<sequence length="92" mass="10818">MIKSFKHKGLQRFFESGSTRGIQTKHVNRLRMQLAALDTAQEIEDVDLPGYRLHQLKGSRKETWSITVNGNWRVTFEFENGNAYIVNYEDYH</sequence>
<name>A0A5S9Q8T5_9GAMM</name>
<evidence type="ECO:0000313" key="1">
    <source>
        <dbReference type="EMBL" id="CAA0114010.1"/>
    </source>
</evidence>
<dbReference type="InterPro" id="IPR035093">
    <property type="entry name" value="RelE/ParE_toxin_dom_sf"/>
</dbReference>
<dbReference type="PANTHER" id="PTHR40266">
    <property type="entry name" value="TOXIN HIGB-1"/>
    <property type="match status" value="1"/>
</dbReference>
<dbReference type="EMBL" id="CACSIO010000022">
    <property type="protein sequence ID" value="CAA0114010.1"/>
    <property type="molecule type" value="Genomic_DNA"/>
</dbReference>
<evidence type="ECO:0000313" key="2">
    <source>
        <dbReference type="Proteomes" id="UP000441399"/>
    </source>
</evidence>
<dbReference type="PANTHER" id="PTHR40266:SF2">
    <property type="entry name" value="TOXIN HIGB-1"/>
    <property type="match status" value="1"/>
</dbReference>
<dbReference type="InterPro" id="IPR007711">
    <property type="entry name" value="HigB-1"/>
</dbReference>
<reference evidence="1 2" key="1">
    <citation type="submission" date="2019-11" db="EMBL/GenBank/DDBJ databases">
        <authorList>
            <person name="Holert J."/>
        </authorList>
    </citation>
    <scope>NUCLEOTIDE SEQUENCE [LARGE SCALE GENOMIC DNA]</scope>
    <source>
        <strain evidence="1">SB11_3</strain>
    </source>
</reference>
<protein>
    <submittedName>
        <fullName evidence="1">Endoribonuclease HigB</fullName>
        <ecNumber evidence="1">3.1.-.-</ecNumber>
    </submittedName>
</protein>
<dbReference type="Gene3D" id="3.30.2310.20">
    <property type="entry name" value="RelE-like"/>
    <property type="match status" value="1"/>
</dbReference>
<proteinExistence type="predicted"/>
<dbReference type="Pfam" id="PF05015">
    <property type="entry name" value="HigB-like_toxin"/>
    <property type="match status" value="1"/>
</dbReference>
<dbReference type="AlphaFoldDB" id="A0A5S9Q8T5"/>
<accession>A0A5S9Q8T5</accession>
<dbReference type="GO" id="GO:0016787">
    <property type="term" value="F:hydrolase activity"/>
    <property type="evidence" value="ECO:0007669"/>
    <property type="project" value="UniProtKB-KW"/>
</dbReference>
<organism evidence="1 2">
    <name type="scientific">BD1-7 clade bacterium</name>
    <dbReference type="NCBI Taxonomy" id="2029982"/>
    <lineage>
        <taxon>Bacteria</taxon>
        <taxon>Pseudomonadati</taxon>
        <taxon>Pseudomonadota</taxon>
        <taxon>Gammaproteobacteria</taxon>
        <taxon>Cellvibrionales</taxon>
        <taxon>Spongiibacteraceae</taxon>
        <taxon>BD1-7 clade</taxon>
    </lineage>
</organism>
<keyword evidence="1" id="KW-0378">Hydrolase</keyword>
<dbReference type="EC" id="3.1.-.-" evidence="1"/>
<dbReference type="Proteomes" id="UP000441399">
    <property type="component" value="Unassembled WGS sequence"/>
</dbReference>
<dbReference type="OrthoDB" id="9801102at2"/>
<gene>
    <name evidence="1" type="primary">higB</name>
    <name evidence="1" type="ORF">OPDIPICF_04778</name>
</gene>
<dbReference type="SUPFAM" id="SSF143011">
    <property type="entry name" value="RelE-like"/>
    <property type="match status" value="1"/>
</dbReference>
<keyword evidence="2" id="KW-1185">Reference proteome</keyword>